<name>E9IX47_SOLIN</name>
<evidence type="ECO:0000259" key="1">
    <source>
        <dbReference type="Pfam" id="PF13843"/>
    </source>
</evidence>
<dbReference type="EMBL" id="GL766643">
    <property type="protein sequence ID" value="EFZ14856.1"/>
    <property type="molecule type" value="Genomic_DNA"/>
</dbReference>
<accession>E9IX47</accession>
<feature type="non-terminal residue" evidence="2">
    <location>
        <position position="63"/>
    </location>
</feature>
<dbReference type="AlphaFoldDB" id="E9IX47"/>
<dbReference type="InterPro" id="IPR029526">
    <property type="entry name" value="PGBD"/>
</dbReference>
<reference evidence="2" key="1">
    <citation type="journal article" date="2011" name="Proc. Natl. Acad. Sci. U.S.A.">
        <title>The genome of the fire ant Solenopsis invicta.</title>
        <authorList>
            <person name="Wurm Y."/>
            <person name="Wang J."/>
            <person name="Riba-Grognuz O."/>
            <person name="Corona M."/>
            <person name="Nygaard S."/>
            <person name="Hunt B.G."/>
            <person name="Ingram K.K."/>
            <person name="Falquet L."/>
            <person name="Nipitwattanaphon M."/>
            <person name="Gotzek D."/>
            <person name="Dijkstra M.B."/>
            <person name="Oettler J."/>
            <person name="Comtesse F."/>
            <person name="Shih C.J."/>
            <person name="Wu W.J."/>
            <person name="Yang C.C."/>
            <person name="Thomas J."/>
            <person name="Beaudoing E."/>
            <person name="Pradervand S."/>
            <person name="Flegel V."/>
            <person name="Cook E.D."/>
            <person name="Fabbretti R."/>
            <person name="Stockinger H."/>
            <person name="Long L."/>
            <person name="Farmerie W.G."/>
            <person name="Oakey J."/>
            <person name="Boomsma J.J."/>
            <person name="Pamilo P."/>
            <person name="Yi S.V."/>
            <person name="Heinze J."/>
            <person name="Goodisman M.A."/>
            <person name="Farinelli L."/>
            <person name="Harshman K."/>
            <person name="Hulo N."/>
            <person name="Cerutti L."/>
            <person name="Xenarios I."/>
            <person name="Shoemaker D."/>
            <person name="Keller L."/>
        </authorList>
    </citation>
    <scope>NUCLEOTIDE SEQUENCE [LARGE SCALE GENOMIC DNA]</scope>
</reference>
<dbReference type="HOGENOM" id="CLU_2892541_0_0_1"/>
<sequence>DRRNRSRTKPVPIYYYNKYMGGVDHQDQLNAYYPSHNKTVRWYKKLEIHFIQLMVLNFHLLHK</sequence>
<organism>
    <name type="scientific">Solenopsis invicta</name>
    <name type="common">Red imported fire ant</name>
    <name type="synonym">Solenopsis wagneri</name>
    <dbReference type="NCBI Taxonomy" id="13686"/>
    <lineage>
        <taxon>Eukaryota</taxon>
        <taxon>Metazoa</taxon>
        <taxon>Ecdysozoa</taxon>
        <taxon>Arthropoda</taxon>
        <taxon>Hexapoda</taxon>
        <taxon>Insecta</taxon>
        <taxon>Pterygota</taxon>
        <taxon>Neoptera</taxon>
        <taxon>Endopterygota</taxon>
        <taxon>Hymenoptera</taxon>
        <taxon>Apocrita</taxon>
        <taxon>Aculeata</taxon>
        <taxon>Formicoidea</taxon>
        <taxon>Formicidae</taxon>
        <taxon>Myrmicinae</taxon>
        <taxon>Solenopsis</taxon>
    </lineage>
</organism>
<dbReference type="Pfam" id="PF13843">
    <property type="entry name" value="DDE_Tnp_1_7"/>
    <property type="match status" value="1"/>
</dbReference>
<feature type="domain" description="PiggyBac transposable element-derived protein" evidence="1">
    <location>
        <begin position="8"/>
        <end position="57"/>
    </location>
</feature>
<evidence type="ECO:0000313" key="2">
    <source>
        <dbReference type="EMBL" id="EFZ14856.1"/>
    </source>
</evidence>
<protein>
    <recommendedName>
        <fullName evidence="1">PiggyBac transposable element-derived protein domain-containing protein</fullName>
    </recommendedName>
</protein>
<proteinExistence type="predicted"/>
<gene>
    <name evidence="2" type="ORF">SINV_13323</name>
</gene>
<feature type="non-terminal residue" evidence="2">
    <location>
        <position position="1"/>
    </location>
</feature>